<accession>A0A9W8LG02</accession>
<comment type="caution">
    <text evidence="1">The sequence shown here is derived from an EMBL/GenBank/DDBJ whole genome shotgun (WGS) entry which is preliminary data.</text>
</comment>
<name>A0A9W8LG02_9FUNG</name>
<gene>
    <name evidence="1" type="ORF">H4R18_005164</name>
</gene>
<protein>
    <submittedName>
        <fullName evidence="1">Uncharacterized protein</fullName>
    </submittedName>
</protein>
<reference evidence="1" key="1">
    <citation type="submission" date="2022-07" db="EMBL/GenBank/DDBJ databases">
        <title>Phylogenomic reconstructions and comparative analyses of Kickxellomycotina fungi.</title>
        <authorList>
            <person name="Reynolds N.K."/>
            <person name="Stajich J.E."/>
            <person name="Barry K."/>
            <person name="Grigoriev I.V."/>
            <person name="Crous P."/>
            <person name="Smith M.E."/>
        </authorList>
    </citation>
    <scope>NUCLEOTIDE SEQUENCE</scope>
    <source>
        <strain evidence="1">NBRC 105414</strain>
    </source>
</reference>
<sequence>MAGCPRAFHAAAAVAAATVRKRAPTAQARRGRVEDVAHSMRQNQYVLDNFEVPGRYKKFLTGKARKREAARWARRLAEPGDGDGDGDGGDLVRVAARAVVEDEDAQRRRAEMLRGQILRILEAHLAAGQLPTRLLSLQHWRITHYHVRRAVRESAAYLTAVVARELARGAARSIGAPRAVRLRFVNGAVTPALEAQMQAEIQAHGLQE</sequence>
<dbReference type="EMBL" id="JANBUL010000293">
    <property type="protein sequence ID" value="KAJ2777421.1"/>
    <property type="molecule type" value="Genomic_DNA"/>
</dbReference>
<keyword evidence="2" id="KW-1185">Reference proteome</keyword>
<evidence type="ECO:0000313" key="2">
    <source>
        <dbReference type="Proteomes" id="UP001140217"/>
    </source>
</evidence>
<proteinExistence type="predicted"/>
<dbReference type="OrthoDB" id="5581143at2759"/>
<dbReference type="Proteomes" id="UP001140217">
    <property type="component" value="Unassembled WGS sequence"/>
</dbReference>
<dbReference type="AlphaFoldDB" id="A0A9W8LG02"/>
<evidence type="ECO:0000313" key="1">
    <source>
        <dbReference type="EMBL" id="KAJ2777421.1"/>
    </source>
</evidence>
<organism evidence="1 2">
    <name type="scientific">Coemansia javaensis</name>
    <dbReference type="NCBI Taxonomy" id="2761396"/>
    <lineage>
        <taxon>Eukaryota</taxon>
        <taxon>Fungi</taxon>
        <taxon>Fungi incertae sedis</taxon>
        <taxon>Zoopagomycota</taxon>
        <taxon>Kickxellomycotina</taxon>
        <taxon>Kickxellomycetes</taxon>
        <taxon>Kickxellales</taxon>
        <taxon>Kickxellaceae</taxon>
        <taxon>Coemansia</taxon>
    </lineage>
</organism>